<sequence length="222" mass="25516">MVFTARTVEELPSFGDQLKKAREEAGLTREKVSQLLSFPVRYLEWLEAGELEKLPADVYSRGFLRKYAKILAIDSEALVVEYEKESRIAEHLKFQKHQFLPVLKYRRFIITPKTLGWLAGGVILFLIIGYFFYQLHFLLSPPSLNLFEPAEIDFVASNNFILFKGKTEPGIKLTINGQQSYIDKDGNFEQTISMVQGLNIIKVEATNRFGKSSSEVRRIMLK</sequence>
<dbReference type="PANTHER" id="PTHR34475:SF1">
    <property type="entry name" value="CYTOSKELETON PROTEIN RODZ"/>
    <property type="match status" value="1"/>
</dbReference>
<dbReference type="SUPFAM" id="SSF47413">
    <property type="entry name" value="lambda repressor-like DNA-binding domains"/>
    <property type="match status" value="1"/>
</dbReference>
<dbReference type="PANTHER" id="PTHR34475">
    <property type="match status" value="1"/>
</dbReference>
<dbReference type="Pfam" id="PF13413">
    <property type="entry name" value="HTH_25"/>
    <property type="match status" value="1"/>
</dbReference>
<dbReference type="SMART" id="SM00530">
    <property type="entry name" value="HTH_XRE"/>
    <property type="match status" value="1"/>
</dbReference>
<feature type="transmembrane region" description="Helical" evidence="1">
    <location>
        <begin position="114"/>
        <end position="133"/>
    </location>
</feature>
<dbReference type="InterPro" id="IPR050400">
    <property type="entry name" value="Bact_Cytoskel_RodZ"/>
</dbReference>
<evidence type="ECO:0000313" key="4">
    <source>
        <dbReference type="Proteomes" id="UP000177126"/>
    </source>
</evidence>
<dbReference type="InterPro" id="IPR013783">
    <property type="entry name" value="Ig-like_fold"/>
</dbReference>
<keyword evidence="1" id="KW-0472">Membrane</keyword>
<dbReference type="Gene3D" id="1.10.260.40">
    <property type="entry name" value="lambda repressor-like DNA-binding domains"/>
    <property type="match status" value="1"/>
</dbReference>
<dbReference type="Pfam" id="PF09136">
    <property type="entry name" value="Glucodextran_B"/>
    <property type="match status" value="1"/>
</dbReference>
<evidence type="ECO:0000313" key="3">
    <source>
        <dbReference type="EMBL" id="OGZ40630.1"/>
    </source>
</evidence>
<reference evidence="3 4" key="1">
    <citation type="journal article" date="2016" name="Nat. Commun.">
        <title>Thousands of microbial genomes shed light on interconnected biogeochemical processes in an aquifer system.</title>
        <authorList>
            <person name="Anantharaman K."/>
            <person name="Brown C.T."/>
            <person name="Hug L.A."/>
            <person name="Sharon I."/>
            <person name="Castelle C.J."/>
            <person name="Probst A.J."/>
            <person name="Thomas B.C."/>
            <person name="Singh A."/>
            <person name="Wilkins M.J."/>
            <person name="Karaoz U."/>
            <person name="Brodie E.L."/>
            <person name="Williams K.H."/>
            <person name="Hubbard S.S."/>
            <person name="Banfield J.F."/>
        </authorList>
    </citation>
    <scope>NUCLEOTIDE SEQUENCE [LARGE SCALE GENOMIC DNA]</scope>
</reference>
<accession>A0A1G2FSK5</accession>
<evidence type="ECO:0000256" key="1">
    <source>
        <dbReference type="SAM" id="Phobius"/>
    </source>
</evidence>
<dbReference type="Proteomes" id="UP000177126">
    <property type="component" value="Unassembled WGS sequence"/>
</dbReference>
<organism evidence="3 4">
    <name type="scientific">Candidatus Portnoybacteria bacterium RIFCSPLOWO2_02_FULL_39_11</name>
    <dbReference type="NCBI Taxonomy" id="1802001"/>
    <lineage>
        <taxon>Bacteria</taxon>
        <taxon>Candidatus Portnoyibacteriota</taxon>
    </lineage>
</organism>
<dbReference type="InterPro" id="IPR010982">
    <property type="entry name" value="Lambda_DNA-bd_dom_sf"/>
</dbReference>
<feature type="domain" description="HTH cro/C1-type" evidence="2">
    <location>
        <begin position="17"/>
        <end position="78"/>
    </location>
</feature>
<dbReference type="GO" id="GO:0003677">
    <property type="term" value="F:DNA binding"/>
    <property type="evidence" value="ECO:0007669"/>
    <property type="project" value="InterPro"/>
</dbReference>
<evidence type="ECO:0000259" key="2">
    <source>
        <dbReference type="SMART" id="SM00530"/>
    </source>
</evidence>
<keyword evidence="1" id="KW-0812">Transmembrane</keyword>
<protein>
    <recommendedName>
        <fullName evidence="2">HTH cro/C1-type domain-containing protein</fullName>
    </recommendedName>
</protein>
<proteinExistence type="predicted"/>
<comment type="caution">
    <text evidence="3">The sequence shown here is derived from an EMBL/GenBank/DDBJ whole genome shotgun (WGS) entry which is preliminary data.</text>
</comment>
<name>A0A1G2FSK5_9BACT</name>
<dbReference type="CDD" id="cd00093">
    <property type="entry name" value="HTH_XRE"/>
    <property type="match status" value="1"/>
</dbReference>
<dbReference type="Gene3D" id="2.60.40.10">
    <property type="entry name" value="Immunoglobulins"/>
    <property type="match status" value="1"/>
</dbReference>
<dbReference type="InterPro" id="IPR001387">
    <property type="entry name" value="Cro/C1-type_HTH"/>
</dbReference>
<gene>
    <name evidence="3" type="ORF">A3B04_02960</name>
</gene>
<keyword evidence="1" id="KW-1133">Transmembrane helix</keyword>
<dbReference type="EMBL" id="MHNF01000028">
    <property type="protein sequence ID" value="OGZ40630.1"/>
    <property type="molecule type" value="Genomic_DNA"/>
</dbReference>
<dbReference type="AlphaFoldDB" id="A0A1G2FSK5"/>